<name>A0A7S2IPE8_9DINO</name>
<proteinExistence type="predicted"/>
<gene>
    <name evidence="2" type="ORF">BRAN1462_LOCUS10616</name>
</gene>
<dbReference type="AlphaFoldDB" id="A0A7S2IPE8"/>
<evidence type="ECO:0000256" key="1">
    <source>
        <dbReference type="SAM" id="SignalP"/>
    </source>
</evidence>
<evidence type="ECO:0000313" key="2">
    <source>
        <dbReference type="EMBL" id="CAD9524735.1"/>
    </source>
</evidence>
<reference evidence="2" key="1">
    <citation type="submission" date="2021-01" db="EMBL/GenBank/DDBJ databases">
        <authorList>
            <person name="Corre E."/>
            <person name="Pelletier E."/>
            <person name="Niang G."/>
            <person name="Scheremetjew M."/>
            <person name="Finn R."/>
            <person name="Kale V."/>
            <person name="Holt S."/>
            <person name="Cochrane G."/>
            <person name="Meng A."/>
            <person name="Brown T."/>
            <person name="Cohen L."/>
        </authorList>
    </citation>
    <scope>NUCLEOTIDE SEQUENCE</scope>
    <source>
        <strain evidence="2">RCC3387</strain>
    </source>
</reference>
<dbReference type="EMBL" id="HBGW01016715">
    <property type="protein sequence ID" value="CAD9524735.1"/>
    <property type="molecule type" value="Transcribed_RNA"/>
</dbReference>
<feature type="signal peptide" evidence="1">
    <location>
        <begin position="1"/>
        <end position="27"/>
    </location>
</feature>
<protein>
    <submittedName>
        <fullName evidence="2">Uncharacterized protein</fullName>
    </submittedName>
</protein>
<organism evidence="2">
    <name type="scientific">Zooxanthella nutricula</name>
    <dbReference type="NCBI Taxonomy" id="1333877"/>
    <lineage>
        <taxon>Eukaryota</taxon>
        <taxon>Sar</taxon>
        <taxon>Alveolata</taxon>
        <taxon>Dinophyceae</taxon>
        <taxon>Peridiniales</taxon>
        <taxon>Peridiniales incertae sedis</taxon>
        <taxon>Zooxanthella</taxon>
    </lineage>
</organism>
<sequence>MAFARGVCGRLLTLAAAAGSAVRVIAAGEAIRAPANATHLADELGQLAAGGISVTVVSHVCPNEACHFETKPVTLFLGSAYNQVNLGCGGDNTHTFMYHPGQVGGFGVQENGWYWRGPAAKASEQNPDNAGMQVFVDAECAVRTGAGIAGGAEVDARLLLKVSGRRRGGGCEVVLERAEHPGLCLAGSGSKACCPPCSVPYFAGFPTCCKAEVDGAQTTCFRRRLQR</sequence>
<keyword evidence="1" id="KW-0732">Signal</keyword>
<accession>A0A7S2IPE8</accession>
<feature type="chain" id="PRO_5030806815" evidence="1">
    <location>
        <begin position="28"/>
        <end position="227"/>
    </location>
</feature>